<feature type="domain" description="N-acetyltransferase" evidence="1">
    <location>
        <begin position="31"/>
        <end position="129"/>
    </location>
</feature>
<sequence length="186" mass="21354">MYKKFQIKQGKDITKLEVDLINKARSLEFNSTSLINPKPDNEDWEKKYFLLKDQNDKTLAFAMLLEIEVEFKRVRHSILGLSNLIAINKGKGYGKILIFKMKKYIKKSGLTCIGFCNKKITGFYKKCGFGVIVDGCSKTLYKDIKGNFQSDRFGGGDLIYIKGGDGLVRQILDNPKENLIIFRPHW</sequence>
<organism evidence="2 3">
    <name type="scientific">Candidatus Woesebacteria bacterium GW2011_GWA1_37_8</name>
    <dbReference type="NCBI Taxonomy" id="1618546"/>
    <lineage>
        <taxon>Bacteria</taxon>
        <taxon>Candidatus Woeseibacteriota</taxon>
    </lineage>
</organism>
<evidence type="ECO:0000313" key="2">
    <source>
        <dbReference type="EMBL" id="KKQ44982.1"/>
    </source>
</evidence>
<evidence type="ECO:0000259" key="1">
    <source>
        <dbReference type="Pfam" id="PF00583"/>
    </source>
</evidence>
<name>A0A0G0HRV0_9BACT</name>
<dbReference type="EMBL" id="LBTR01000019">
    <property type="protein sequence ID" value="KKQ44982.1"/>
    <property type="molecule type" value="Genomic_DNA"/>
</dbReference>
<dbReference type="InterPro" id="IPR016181">
    <property type="entry name" value="Acyl_CoA_acyltransferase"/>
</dbReference>
<protein>
    <recommendedName>
        <fullName evidence="1">N-acetyltransferase domain-containing protein</fullName>
    </recommendedName>
</protein>
<dbReference type="Gene3D" id="3.40.630.30">
    <property type="match status" value="1"/>
</dbReference>
<dbReference type="Pfam" id="PF00583">
    <property type="entry name" value="Acetyltransf_1"/>
    <property type="match status" value="1"/>
</dbReference>
<accession>A0A0G0HRV0</accession>
<dbReference type="SUPFAM" id="SSF55729">
    <property type="entry name" value="Acyl-CoA N-acyltransferases (Nat)"/>
    <property type="match status" value="1"/>
</dbReference>
<reference evidence="2 3" key="1">
    <citation type="journal article" date="2015" name="Nature">
        <title>rRNA introns, odd ribosomes, and small enigmatic genomes across a large radiation of phyla.</title>
        <authorList>
            <person name="Brown C.T."/>
            <person name="Hug L.A."/>
            <person name="Thomas B.C."/>
            <person name="Sharon I."/>
            <person name="Castelle C.J."/>
            <person name="Singh A."/>
            <person name="Wilkins M.J."/>
            <person name="Williams K.H."/>
            <person name="Banfield J.F."/>
        </authorList>
    </citation>
    <scope>NUCLEOTIDE SEQUENCE [LARGE SCALE GENOMIC DNA]</scope>
</reference>
<evidence type="ECO:0000313" key="3">
    <source>
        <dbReference type="Proteomes" id="UP000034603"/>
    </source>
</evidence>
<dbReference type="InterPro" id="IPR000182">
    <property type="entry name" value="GNAT_dom"/>
</dbReference>
<proteinExistence type="predicted"/>
<dbReference type="AlphaFoldDB" id="A0A0G0HRV0"/>
<dbReference type="Proteomes" id="UP000034603">
    <property type="component" value="Unassembled WGS sequence"/>
</dbReference>
<comment type="caution">
    <text evidence="2">The sequence shown here is derived from an EMBL/GenBank/DDBJ whole genome shotgun (WGS) entry which is preliminary data.</text>
</comment>
<dbReference type="GO" id="GO:0016747">
    <property type="term" value="F:acyltransferase activity, transferring groups other than amino-acyl groups"/>
    <property type="evidence" value="ECO:0007669"/>
    <property type="project" value="InterPro"/>
</dbReference>
<gene>
    <name evidence="2" type="ORF">US62_C0019G0014</name>
</gene>